<feature type="region of interest" description="Disordered" evidence="1">
    <location>
        <begin position="270"/>
        <end position="315"/>
    </location>
</feature>
<gene>
    <name evidence="2" type="ORF">FA13DRAFT_1711080</name>
</gene>
<evidence type="ECO:0000313" key="3">
    <source>
        <dbReference type="Proteomes" id="UP000298030"/>
    </source>
</evidence>
<dbReference type="EMBL" id="QPFP01000027">
    <property type="protein sequence ID" value="TEB29474.1"/>
    <property type="molecule type" value="Genomic_DNA"/>
</dbReference>
<feature type="compositionally biased region" description="Polar residues" evidence="1">
    <location>
        <begin position="290"/>
        <end position="315"/>
    </location>
</feature>
<dbReference type="Proteomes" id="UP000298030">
    <property type="component" value="Unassembled WGS sequence"/>
</dbReference>
<comment type="caution">
    <text evidence="2">The sequence shown here is derived from an EMBL/GenBank/DDBJ whole genome shotgun (WGS) entry which is preliminary data.</text>
</comment>
<feature type="compositionally biased region" description="Basic and acidic residues" evidence="1">
    <location>
        <begin position="270"/>
        <end position="283"/>
    </location>
</feature>
<sequence>MTAWHLFKRYKWTVFTVGKVPCVPALSLEPPQLIWVELEARNVIVEPESDLKPKRHIAHRTKRSGHRLAIEGGWCLLRLNVWDGNRQCTCVAYPSRRGAFPASDLQDYPKAHQVIAEPDITGDFTTRFLLNKEPRDDSFYSLGQWGTSFLQVNAPEGPRPVSAWPLFACWPWDGESQDPPKRAHWVHQTERPGGRRSSSRRLALHDESSKQPSFSTKGRKYARAPAWSIPIGVQQIWVIQDYQAPRTNSVESKLEFKPYEAGKHGIANKKFQDMREFSSDRSIRPHKAASSIQRQSKTGAIEQSSLQQPATPGVQ</sequence>
<name>A0A4Y7T699_COPMI</name>
<protein>
    <submittedName>
        <fullName evidence="2">Uncharacterized protein</fullName>
    </submittedName>
</protein>
<keyword evidence="3" id="KW-1185">Reference proteome</keyword>
<accession>A0A4Y7T699</accession>
<organism evidence="2 3">
    <name type="scientific">Coprinellus micaceus</name>
    <name type="common">Glistening ink-cap mushroom</name>
    <name type="synonym">Coprinus micaceus</name>
    <dbReference type="NCBI Taxonomy" id="71717"/>
    <lineage>
        <taxon>Eukaryota</taxon>
        <taxon>Fungi</taxon>
        <taxon>Dikarya</taxon>
        <taxon>Basidiomycota</taxon>
        <taxon>Agaricomycotina</taxon>
        <taxon>Agaricomycetes</taxon>
        <taxon>Agaricomycetidae</taxon>
        <taxon>Agaricales</taxon>
        <taxon>Agaricineae</taxon>
        <taxon>Psathyrellaceae</taxon>
        <taxon>Coprinellus</taxon>
    </lineage>
</organism>
<evidence type="ECO:0000313" key="2">
    <source>
        <dbReference type="EMBL" id="TEB29474.1"/>
    </source>
</evidence>
<dbReference type="AlphaFoldDB" id="A0A4Y7T699"/>
<evidence type="ECO:0000256" key="1">
    <source>
        <dbReference type="SAM" id="MobiDB-lite"/>
    </source>
</evidence>
<reference evidence="2 3" key="1">
    <citation type="journal article" date="2019" name="Nat. Ecol. Evol.">
        <title>Megaphylogeny resolves global patterns of mushroom evolution.</title>
        <authorList>
            <person name="Varga T."/>
            <person name="Krizsan K."/>
            <person name="Foldi C."/>
            <person name="Dima B."/>
            <person name="Sanchez-Garcia M."/>
            <person name="Sanchez-Ramirez S."/>
            <person name="Szollosi G.J."/>
            <person name="Szarkandi J.G."/>
            <person name="Papp V."/>
            <person name="Albert L."/>
            <person name="Andreopoulos W."/>
            <person name="Angelini C."/>
            <person name="Antonin V."/>
            <person name="Barry K.W."/>
            <person name="Bougher N.L."/>
            <person name="Buchanan P."/>
            <person name="Buyck B."/>
            <person name="Bense V."/>
            <person name="Catcheside P."/>
            <person name="Chovatia M."/>
            <person name="Cooper J."/>
            <person name="Damon W."/>
            <person name="Desjardin D."/>
            <person name="Finy P."/>
            <person name="Geml J."/>
            <person name="Haridas S."/>
            <person name="Hughes K."/>
            <person name="Justo A."/>
            <person name="Karasinski D."/>
            <person name="Kautmanova I."/>
            <person name="Kiss B."/>
            <person name="Kocsube S."/>
            <person name="Kotiranta H."/>
            <person name="LaButti K.M."/>
            <person name="Lechner B.E."/>
            <person name="Liimatainen K."/>
            <person name="Lipzen A."/>
            <person name="Lukacs Z."/>
            <person name="Mihaltcheva S."/>
            <person name="Morgado L.N."/>
            <person name="Niskanen T."/>
            <person name="Noordeloos M.E."/>
            <person name="Ohm R.A."/>
            <person name="Ortiz-Santana B."/>
            <person name="Ovrebo C."/>
            <person name="Racz N."/>
            <person name="Riley R."/>
            <person name="Savchenko A."/>
            <person name="Shiryaev A."/>
            <person name="Soop K."/>
            <person name="Spirin V."/>
            <person name="Szebenyi C."/>
            <person name="Tomsovsky M."/>
            <person name="Tulloss R.E."/>
            <person name="Uehling J."/>
            <person name="Grigoriev I.V."/>
            <person name="Vagvolgyi C."/>
            <person name="Papp T."/>
            <person name="Martin F.M."/>
            <person name="Miettinen O."/>
            <person name="Hibbett D.S."/>
            <person name="Nagy L.G."/>
        </authorList>
    </citation>
    <scope>NUCLEOTIDE SEQUENCE [LARGE SCALE GENOMIC DNA]</scope>
    <source>
        <strain evidence="2 3">FP101781</strain>
    </source>
</reference>
<proteinExistence type="predicted"/>
<feature type="region of interest" description="Disordered" evidence="1">
    <location>
        <begin position="179"/>
        <end position="219"/>
    </location>
</feature>